<organism evidence="1 2">
    <name type="scientific">Acinetobacter oleivorans</name>
    <dbReference type="NCBI Taxonomy" id="1148157"/>
    <lineage>
        <taxon>Bacteria</taxon>
        <taxon>Pseudomonadati</taxon>
        <taxon>Pseudomonadota</taxon>
        <taxon>Gammaproteobacteria</taxon>
        <taxon>Moraxellales</taxon>
        <taxon>Moraxellaceae</taxon>
        <taxon>Acinetobacter</taxon>
    </lineage>
</organism>
<name>A0ABR9NPW6_9GAMM</name>
<protein>
    <submittedName>
        <fullName evidence="1">Uncharacterized protein</fullName>
    </submittedName>
</protein>
<dbReference type="RefSeq" id="WP_192835290.1">
    <property type="nucleotide sequence ID" value="NZ_JADAZL010000024.1"/>
</dbReference>
<dbReference type="Proteomes" id="UP000619170">
    <property type="component" value="Unassembled WGS sequence"/>
</dbReference>
<evidence type="ECO:0000313" key="2">
    <source>
        <dbReference type="Proteomes" id="UP000619170"/>
    </source>
</evidence>
<sequence length="51" mass="5897">MFDTTPAWAWDSTAFGIGVVPSIQTMRFNLHFLGQYYVEVTKQHQYKLNSA</sequence>
<keyword evidence="2" id="KW-1185">Reference proteome</keyword>
<reference evidence="2" key="2">
    <citation type="submission" date="2023-07" db="EMBL/GenBank/DDBJ databases">
        <title>Acinetobacter oleivorans assembled AC1583.</title>
        <authorList>
            <person name="Yeo C.C."/>
        </authorList>
    </citation>
    <scope>NUCLEOTIDE SEQUENCE [LARGE SCALE GENOMIC DNA]</scope>
    <source>
        <strain evidence="2">AC1583</strain>
    </source>
</reference>
<reference evidence="1 2" key="1">
    <citation type="submission" date="2020-10" db="EMBL/GenBank/DDBJ databases">
        <authorList>
            <person name="Mohd Rani F."/>
        </authorList>
    </citation>
    <scope>NUCLEOTIDE SEQUENCE [LARGE SCALE GENOMIC DNA]</scope>
    <source>
        <strain evidence="1 2">AC1583</strain>
    </source>
</reference>
<accession>A0ABR9NPW6</accession>
<proteinExistence type="predicted"/>
<evidence type="ECO:0000313" key="1">
    <source>
        <dbReference type="EMBL" id="MBE2166784.1"/>
    </source>
</evidence>
<comment type="caution">
    <text evidence="1">The sequence shown here is derived from an EMBL/GenBank/DDBJ whole genome shotgun (WGS) entry which is preliminary data.</text>
</comment>
<dbReference type="EMBL" id="JADAZL010000024">
    <property type="protein sequence ID" value="MBE2166784.1"/>
    <property type="molecule type" value="Genomic_DNA"/>
</dbReference>
<gene>
    <name evidence="1" type="ORF">IIQ43_19905</name>
</gene>